<organism evidence="2">
    <name type="scientific">Desulfatirhabdium butyrativorans</name>
    <dbReference type="NCBI Taxonomy" id="340467"/>
    <lineage>
        <taxon>Bacteria</taxon>
        <taxon>Pseudomonadati</taxon>
        <taxon>Thermodesulfobacteriota</taxon>
        <taxon>Desulfobacteria</taxon>
        <taxon>Desulfobacterales</taxon>
        <taxon>Desulfatirhabdiaceae</taxon>
        <taxon>Desulfatirhabdium</taxon>
    </lineage>
</organism>
<sequence length="75" mass="8472">MSDLAEERNDIETKDDRILNKFTLRATEAAQLLSCSVRTIYRMCAEGTLVTIRLRESGGLRILTESVRALAEKEV</sequence>
<dbReference type="SUPFAM" id="SSF46955">
    <property type="entry name" value="Putative DNA-binding domain"/>
    <property type="match status" value="1"/>
</dbReference>
<dbReference type="AlphaFoldDB" id="A0A7C4RP93"/>
<reference evidence="2" key="1">
    <citation type="journal article" date="2020" name="mSystems">
        <title>Genome- and Community-Level Interaction Insights into Carbon Utilization and Element Cycling Functions of Hydrothermarchaeota in Hydrothermal Sediment.</title>
        <authorList>
            <person name="Zhou Z."/>
            <person name="Liu Y."/>
            <person name="Xu W."/>
            <person name="Pan J."/>
            <person name="Luo Z.H."/>
            <person name="Li M."/>
        </authorList>
    </citation>
    <scope>NUCLEOTIDE SEQUENCE [LARGE SCALE GENOMIC DNA]</scope>
    <source>
        <strain evidence="2">SpSt-477</strain>
    </source>
</reference>
<name>A0A7C4RP93_9BACT</name>
<dbReference type="InterPro" id="IPR041657">
    <property type="entry name" value="HTH_17"/>
</dbReference>
<keyword evidence="2" id="KW-0238">DNA-binding</keyword>
<proteinExistence type="predicted"/>
<dbReference type="EMBL" id="DSUH01000079">
    <property type="protein sequence ID" value="HGU31953.1"/>
    <property type="molecule type" value="Genomic_DNA"/>
</dbReference>
<accession>A0A7C4RP93</accession>
<evidence type="ECO:0000259" key="1">
    <source>
        <dbReference type="Pfam" id="PF12728"/>
    </source>
</evidence>
<gene>
    <name evidence="2" type="ORF">ENS29_03745</name>
</gene>
<dbReference type="Pfam" id="PF12728">
    <property type="entry name" value="HTH_17"/>
    <property type="match status" value="1"/>
</dbReference>
<dbReference type="GO" id="GO:0003677">
    <property type="term" value="F:DNA binding"/>
    <property type="evidence" value="ECO:0007669"/>
    <property type="project" value="UniProtKB-KW"/>
</dbReference>
<evidence type="ECO:0000313" key="2">
    <source>
        <dbReference type="EMBL" id="HGU31953.1"/>
    </source>
</evidence>
<protein>
    <submittedName>
        <fullName evidence="2">DNA-binding protein</fullName>
    </submittedName>
</protein>
<dbReference type="InterPro" id="IPR009061">
    <property type="entry name" value="DNA-bd_dom_put_sf"/>
</dbReference>
<feature type="domain" description="Helix-turn-helix" evidence="1">
    <location>
        <begin position="24"/>
        <end position="73"/>
    </location>
</feature>
<comment type="caution">
    <text evidence="2">The sequence shown here is derived from an EMBL/GenBank/DDBJ whole genome shotgun (WGS) entry which is preliminary data.</text>
</comment>